<gene>
    <name evidence="2" type="ORF">LMS43_07515</name>
</gene>
<keyword evidence="3" id="KW-1185">Reference proteome</keyword>
<dbReference type="EMBL" id="JAJHNU010000001">
    <property type="protein sequence ID" value="MDN4121132.1"/>
    <property type="molecule type" value="Genomic_DNA"/>
</dbReference>
<dbReference type="RefSeq" id="WP_266124763.1">
    <property type="nucleotide sequence ID" value="NZ_JAJHNU010000001.1"/>
</dbReference>
<feature type="domain" description="N,N-dimethylformamidase alpha subunit" evidence="1">
    <location>
        <begin position="26"/>
        <end position="99"/>
    </location>
</feature>
<evidence type="ECO:0000313" key="2">
    <source>
        <dbReference type="EMBL" id="MDN4121132.1"/>
    </source>
</evidence>
<evidence type="ECO:0000313" key="3">
    <source>
        <dbReference type="Proteomes" id="UP001168613"/>
    </source>
</evidence>
<dbReference type="Proteomes" id="UP001168613">
    <property type="component" value="Unassembled WGS sequence"/>
</dbReference>
<reference evidence="2" key="1">
    <citation type="submission" date="2021-11" db="EMBL/GenBank/DDBJ databases">
        <title>Draft genome sequence of Alcaligenes endophyticus type strain CCUG 75668T.</title>
        <authorList>
            <person name="Salva-Serra F."/>
            <person name="Duran R.E."/>
            <person name="Seeger M."/>
            <person name="Moore E.R.B."/>
            <person name="Jaen-Luchoro D."/>
        </authorList>
    </citation>
    <scope>NUCLEOTIDE SEQUENCE</scope>
    <source>
        <strain evidence="2">CCUG 75668</strain>
    </source>
</reference>
<proteinExistence type="predicted"/>
<name>A0ABT8EIN6_9BURK</name>
<comment type="caution">
    <text evidence="2">The sequence shown here is derived from an EMBL/GenBank/DDBJ whole genome shotgun (WGS) entry which is preliminary data.</text>
</comment>
<dbReference type="Pfam" id="PF26354">
    <property type="entry name" value="DMF_alpha"/>
    <property type="match status" value="1"/>
</dbReference>
<accession>A0ABT8EIN6</accession>
<protein>
    <recommendedName>
        <fullName evidence="1">N,N-dimethylformamidase alpha subunit domain-containing protein</fullName>
    </recommendedName>
</protein>
<evidence type="ECO:0000259" key="1">
    <source>
        <dbReference type="Pfam" id="PF26354"/>
    </source>
</evidence>
<organism evidence="2 3">
    <name type="scientific">Alcaligenes endophyticus</name>
    <dbReference type="NCBI Taxonomy" id="1929088"/>
    <lineage>
        <taxon>Bacteria</taxon>
        <taxon>Pseudomonadati</taxon>
        <taxon>Pseudomonadota</taxon>
        <taxon>Betaproteobacteria</taxon>
        <taxon>Burkholderiales</taxon>
        <taxon>Alcaligenaceae</taxon>
        <taxon>Alcaligenes</taxon>
    </lineage>
</organism>
<sequence length="112" mass="12915">MSWHQNESTSPFLHMSQEQALSYAKEFMDAPTSRPFSEGLQRILNRFHGSPLNGRYVLVQITPWKEWQVGRLKGRAQPVEIVSEDIHTSLEDGERAIFRLCWLAETGKALPF</sequence>
<dbReference type="InterPro" id="IPR058713">
    <property type="entry name" value="DMF_alpha_dom"/>
</dbReference>